<dbReference type="OrthoDB" id="747933at2759"/>
<protein>
    <submittedName>
        <fullName evidence="1">Uncharacterized protein</fullName>
    </submittedName>
</protein>
<gene>
    <name evidence="1" type="ORF">HHK36_004471</name>
</gene>
<accession>A0A835DPI0</accession>
<evidence type="ECO:0000313" key="1">
    <source>
        <dbReference type="EMBL" id="KAF8411913.1"/>
    </source>
</evidence>
<dbReference type="InterPro" id="IPR006502">
    <property type="entry name" value="PDDEXK-like"/>
</dbReference>
<dbReference type="Pfam" id="PF04720">
    <property type="entry name" value="PDDEXK_6"/>
    <property type="match status" value="1"/>
</dbReference>
<name>A0A835DPI0_TETSI</name>
<proteinExistence type="predicted"/>
<comment type="caution">
    <text evidence="1">The sequence shown here is derived from an EMBL/GenBank/DDBJ whole genome shotgun (WGS) entry which is preliminary data.</text>
</comment>
<sequence length="272" mass="31072">MMGNFHEEKTLGDDQCLNSLEEKILVFFGEDSDEAFDHSFEEDCDDDDSGSSASLDRTEFWELQEIKLQEILAHNSFTGSKLQREVSGVLETARERASCHCPKPSSDGCATCLRRAVVNLLSDNSFNASLCTSAWKPTRKIPGGTHEYIDLIVTGSGRKQTRLLIELEFRAEFEMAKACEEYQNLINQIPKSYMGKPEHLNAIVRVLCDAAKRSMKEKKIHMGPWRKRSFMQMKWSASYHRSSSAQSWEHSPRQMQMPIPRFCLPFFAVEVT</sequence>
<organism evidence="1 2">
    <name type="scientific">Tetracentron sinense</name>
    <name type="common">Spur-leaf</name>
    <dbReference type="NCBI Taxonomy" id="13715"/>
    <lineage>
        <taxon>Eukaryota</taxon>
        <taxon>Viridiplantae</taxon>
        <taxon>Streptophyta</taxon>
        <taxon>Embryophyta</taxon>
        <taxon>Tracheophyta</taxon>
        <taxon>Spermatophyta</taxon>
        <taxon>Magnoliopsida</taxon>
        <taxon>Trochodendrales</taxon>
        <taxon>Trochodendraceae</taxon>
        <taxon>Tetracentron</taxon>
    </lineage>
</organism>
<dbReference type="Proteomes" id="UP000655225">
    <property type="component" value="Unassembled WGS sequence"/>
</dbReference>
<dbReference type="PANTHER" id="PTHR31579:SF49">
    <property type="entry name" value="DUF506 FAMILY PROTEIN"/>
    <property type="match status" value="1"/>
</dbReference>
<evidence type="ECO:0000313" key="2">
    <source>
        <dbReference type="Proteomes" id="UP000655225"/>
    </source>
</evidence>
<dbReference type="NCBIfam" id="TIGR01615">
    <property type="entry name" value="A_thal_3542"/>
    <property type="match status" value="1"/>
</dbReference>
<dbReference type="AlphaFoldDB" id="A0A835DPI0"/>
<keyword evidence="2" id="KW-1185">Reference proteome</keyword>
<dbReference type="EMBL" id="JABCRI010000002">
    <property type="protein sequence ID" value="KAF8411913.1"/>
    <property type="molecule type" value="Genomic_DNA"/>
</dbReference>
<dbReference type="PANTHER" id="PTHR31579">
    <property type="entry name" value="OS03G0796600 PROTEIN"/>
    <property type="match status" value="1"/>
</dbReference>
<dbReference type="OMA" id="IYWESQE"/>
<reference evidence="1 2" key="1">
    <citation type="submission" date="2020-04" db="EMBL/GenBank/DDBJ databases">
        <title>Plant Genome Project.</title>
        <authorList>
            <person name="Zhang R.-G."/>
        </authorList>
    </citation>
    <scope>NUCLEOTIDE SEQUENCE [LARGE SCALE GENOMIC DNA]</scope>
    <source>
        <strain evidence="1">YNK0</strain>
        <tissue evidence="1">Leaf</tissue>
    </source>
</reference>